<accession>F8NQ80</accession>
<name>F8NQ80_SERL9</name>
<proteinExistence type="predicted"/>
<organism>
    <name type="scientific">Serpula lacrymans var. lacrymans (strain S7.9)</name>
    <name type="common">Dry rot fungus</name>
    <dbReference type="NCBI Taxonomy" id="578457"/>
    <lineage>
        <taxon>Eukaryota</taxon>
        <taxon>Fungi</taxon>
        <taxon>Dikarya</taxon>
        <taxon>Basidiomycota</taxon>
        <taxon>Agaricomycotina</taxon>
        <taxon>Agaricomycetes</taxon>
        <taxon>Agaricomycetidae</taxon>
        <taxon>Boletales</taxon>
        <taxon>Coniophorineae</taxon>
        <taxon>Serpulaceae</taxon>
        <taxon>Serpula</taxon>
    </lineage>
</organism>
<reference evidence="3" key="1">
    <citation type="submission" date="2011-04" db="EMBL/GenBank/DDBJ databases">
        <title>Evolution of plant cell wall degrading machinery underlies the functional diversity of forest fungi.</title>
        <authorList>
            <consortium name="US DOE Joint Genome Institute (JGI-PGF)"/>
            <person name="Eastwood D.C."/>
            <person name="Floudas D."/>
            <person name="Binder M."/>
            <person name="Majcherczyk A."/>
            <person name="Schneider P."/>
            <person name="Aerts A."/>
            <person name="Asiegbu F.O."/>
            <person name="Baker S.E."/>
            <person name="Barry K."/>
            <person name="Bendiksby M."/>
            <person name="Blumentritt M."/>
            <person name="Coutinho P.M."/>
            <person name="Cullen D."/>
            <person name="Cullen D."/>
            <person name="Gathman A."/>
            <person name="Goodell B."/>
            <person name="Henrissat B."/>
            <person name="Ihrmark K."/>
            <person name="Kauserud H."/>
            <person name="Kohler A."/>
            <person name="LaButti K."/>
            <person name="Lapidus A."/>
            <person name="Lavin J.L."/>
            <person name="Lee Y.-H."/>
            <person name="Lindquist E."/>
            <person name="Lilly W."/>
            <person name="Lucas S."/>
            <person name="Morin E."/>
            <person name="Murat C."/>
            <person name="Oguiza J.A."/>
            <person name="Park J."/>
            <person name="Pisabarro A.G."/>
            <person name="Riley R."/>
            <person name="Rosling A."/>
            <person name="Salamov A."/>
            <person name="Schmidt O."/>
            <person name="Schmutz J."/>
            <person name="Skrede I."/>
            <person name="Stenlid J."/>
            <person name="Wiebenga A."/>
            <person name="Xie X."/>
            <person name="Kues U."/>
            <person name="Hibbett D.S."/>
            <person name="Hoffmeister D."/>
            <person name="Hogberg N."/>
            <person name="Martin F."/>
            <person name="Grigoriev I.V."/>
            <person name="Watkinson S.C."/>
        </authorList>
    </citation>
    <scope>NUCLEOTIDE SEQUENCE</scope>
    <source>
        <strain evidence="3">S7.9</strain>
    </source>
</reference>
<dbReference type="PANTHER" id="PTHR10098:SF108">
    <property type="entry name" value="TETRATRICOPEPTIDE REPEAT PROTEIN 28"/>
    <property type="match status" value="1"/>
</dbReference>
<feature type="compositionally biased region" description="Acidic residues" evidence="1">
    <location>
        <begin position="8"/>
        <end position="18"/>
    </location>
</feature>
<feature type="domain" description="CHAT" evidence="2">
    <location>
        <begin position="795"/>
        <end position="1070"/>
    </location>
</feature>
<dbReference type="PANTHER" id="PTHR10098">
    <property type="entry name" value="RAPSYN-RELATED"/>
    <property type="match status" value="1"/>
</dbReference>
<dbReference type="InterPro" id="IPR024983">
    <property type="entry name" value="CHAT_dom"/>
</dbReference>
<dbReference type="EMBL" id="GL945432">
    <property type="protein sequence ID" value="EGO26540.1"/>
    <property type="molecule type" value="Genomic_DNA"/>
</dbReference>
<dbReference type="HOGENOM" id="CLU_001305_0_1_1"/>
<dbReference type="GeneID" id="18816404"/>
<dbReference type="SUPFAM" id="SSF81901">
    <property type="entry name" value="HCP-like"/>
    <property type="match status" value="1"/>
</dbReference>
<evidence type="ECO:0000313" key="3">
    <source>
        <dbReference type="EMBL" id="EGO26540.1"/>
    </source>
</evidence>
<dbReference type="AlphaFoldDB" id="F8NQ80"/>
<dbReference type="Gene3D" id="1.25.40.10">
    <property type="entry name" value="Tetratricopeptide repeat domain"/>
    <property type="match status" value="2"/>
</dbReference>
<dbReference type="KEGG" id="sla:SERLADRAFT_447721"/>
<dbReference type="OrthoDB" id="9991317at2759"/>
<sequence>MSSRVEPTDQDVDSDDDQPTTPNALPFDDATQLSALADSLLARFGEHGDRNDLENAIAHYVTALESRGPSHPDYPTSLAQLAGALRTRYEQEGSPEDLDYAIESHTLAIELMSPTNTLLPSSLIGLSIAHIIRFERQGNFDDLDCAFGFGRRALALCPPGHRLRASVFGDLANAHLVRYWQRGDPGDLDRAIENHASAVESRLPTQPPRFSALVNFANALLTRFDERGDAADLDGAIAHFAGAEEVCGEDNPSKSMVLMNLANALTNRFESRGDMRDLDCAIGRFEGALRMCNSGHPNRPMVLIDLASALMNRFKQRSEMADLDGAIGHLDDALESCAREHPRRDLVFSNLASAFLVRFGQRGDLADLDSAIQRHEDALELRLPGHPLRSPSLTSLADALRVRFEQKGDPGDLDKAIEYHEEALEILAEGHPSHLELAINHYHSTLELSLRGHHGHAMTVMNLASALLMRFKSLGDVDDLGGTLSHLEDAKSCLEDGHPDMFNLYDLLSRAHLTRYLISEDVSDREEAFAYRRLATTYVTVGSKRRLDSCMQWIADAECWGHTSALEAYRTALEIIDRHVMASSSVLTRHEALRAVRQSIASDAASCAIRDGRLEEAVVLLEQGRALLWAQLARFRTPLDELRSRGNDGRRLAAEFERLSRELEQTSSAWESQRGQEGESRSVIEQRARRFRRLGLEWEGVVEDIRRAEGFSMFLMPTPFCELQEAAVGGPIIIVNVGRYRCDVIIVLRSSPPRLVPLPLITYQDVSQLSIELTTALKSSTAVGEEKIREQQITRVLRGLWDTIVQPVVDVLRSMKDDVPKGSRIWWCPTSKLAFLPLHAAGPYRNREANLPHLFVSSYTPTLSALIRSRRSRRNISDSPARSFLAIGQPKPFNSSYENDLQTVDSELLTVREIVSPVMPCSSLAGMKATAEAVMSGIQAHGWIHLSCHGKQDMFQPFDSMFSLQDQPLRLLDIIRARTKPTADQPEFAFLSACHTAAGDENTPDEVIHLASGMQFSGFRSVVGTLWAVDDGVVGAVVEGFYRHLVRDGMGYTQAARALNRVMKTVNRNEVPLDQRIVFIHIGA</sequence>
<dbReference type="Proteomes" id="UP000008064">
    <property type="component" value="Unassembled WGS sequence"/>
</dbReference>
<feature type="region of interest" description="Disordered" evidence="1">
    <location>
        <begin position="1"/>
        <end position="27"/>
    </location>
</feature>
<dbReference type="RefSeq" id="XP_007316713.1">
    <property type="nucleotide sequence ID" value="XM_007316651.1"/>
</dbReference>
<gene>
    <name evidence="3" type="ORF">SERLADRAFT_447721</name>
</gene>
<evidence type="ECO:0000256" key="1">
    <source>
        <dbReference type="SAM" id="MobiDB-lite"/>
    </source>
</evidence>
<evidence type="ECO:0000259" key="2">
    <source>
        <dbReference type="Pfam" id="PF12770"/>
    </source>
</evidence>
<dbReference type="Pfam" id="PF12770">
    <property type="entry name" value="CHAT"/>
    <property type="match status" value="1"/>
</dbReference>
<protein>
    <recommendedName>
        <fullName evidence="2">CHAT domain-containing protein</fullName>
    </recommendedName>
</protein>
<dbReference type="InterPro" id="IPR011990">
    <property type="entry name" value="TPR-like_helical_dom_sf"/>
</dbReference>
<dbReference type="SUPFAM" id="SSF48452">
    <property type="entry name" value="TPR-like"/>
    <property type="match status" value="1"/>
</dbReference>